<accession>A0A087UK72</accession>
<dbReference type="Proteomes" id="UP000054359">
    <property type="component" value="Unassembled WGS sequence"/>
</dbReference>
<sequence>MAIKYGILLIYSASPISQGEWITSRVILNADGKLETESQINNETFKKIYFLSPDWFIVTPRNSFNKAIPPLPENKHPEQLFALTQRPDTTIWFLGNSKYERNQWIEHILPFITLKLPTPEDR</sequence>
<reference evidence="1 2" key="1">
    <citation type="submission" date="2013-11" db="EMBL/GenBank/DDBJ databases">
        <title>Genome sequencing of Stegodyphus mimosarum.</title>
        <authorList>
            <person name="Bechsgaard J."/>
        </authorList>
    </citation>
    <scope>NUCLEOTIDE SEQUENCE [LARGE SCALE GENOMIC DNA]</scope>
</reference>
<dbReference type="EMBL" id="KK120200">
    <property type="protein sequence ID" value="KFM77761.1"/>
    <property type="molecule type" value="Genomic_DNA"/>
</dbReference>
<keyword evidence="2" id="KW-1185">Reference proteome</keyword>
<protein>
    <recommendedName>
        <fullName evidence="3">PH domain-containing protein</fullName>
    </recommendedName>
</protein>
<feature type="non-terminal residue" evidence="1">
    <location>
        <position position="122"/>
    </location>
</feature>
<gene>
    <name evidence="1" type="ORF">X975_01412</name>
</gene>
<organism evidence="1 2">
    <name type="scientific">Stegodyphus mimosarum</name>
    <name type="common">African social velvet spider</name>
    <dbReference type="NCBI Taxonomy" id="407821"/>
    <lineage>
        <taxon>Eukaryota</taxon>
        <taxon>Metazoa</taxon>
        <taxon>Ecdysozoa</taxon>
        <taxon>Arthropoda</taxon>
        <taxon>Chelicerata</taxon>
        <taxon>Arachnida</taxon>
        <taxon>Araneae</taxon>
        <taxon>Araneomorphae</taxon>
        <taxon>Entelegynae</taxon>
        <taxon>Eresoidea</taxon>
        <taxon>Eresidae</taxon>
        <taxon>Stegodyphus</taxon>
    </lineage>
</organism>
<name>A0A087UK72_STEMI</name>
<evidence type="ECO:0000313" key="1">
    <source>
        <dbReference type="EMBL" id="KFM77761.1"/>
    </source>
</evidence>
<evidence type="ECO:0000313" key="2">
    <source>
        <dbReference type="Proteomes" id="UP000054359"/>
    </source>
</evidence>
<dbReference type="AlphaFoldDB" id="A0A087UK72"/>
<dbReference type="OrthoDB" id="10291283at2759"/>
<proteinExistence type="predicted"/>
<dbReference type="SUPFAM" id="SSF50729">
    <property type="entry name" value="PH domain-like"/>
    <property type="match status" value="1"/>
</dbReference>
<evidence type="ECO:0008006" key="3">
    <source>
        <dbReference type="Google" id="ProtNLM"/>
    </source>
</evidence>